<dbReference type="RefSeq" id="WP_194263263.1">
    <property type="nucleotide sequence ID" value="NZ_JABCQH010000015.1"/>
</dbReference>
<protein>
    <submittedName>
        <fullName evidence="1">Uncharacterized protein</fullName>
    </submittedName>
</protein>
<reference evidence="2" key="1">
    <citation type="submission" date="2020-04" db="EMBL/GenBank/DDBJ databases">
        <title>Description of novel Gluconacetobacter.</title>
        <authorList>
            <person name="Sombolestani A."/>
        </authorList>
    </citation>
    <scope>NUCLEOTIDE SEQUENCE [LARGE SCALE GENOMIC DNA]</scope>
    <source>
        <strain evidence="2">LMG 1745</strain>
    </source>
</reference>
<evidence type="ECO:0000313" key="1">
    <source>
        <dbReference type="EMBL" id="MBF0889510.1"/>
    </source>
</evidence>
<gene>
    <name evidence="1" type="ORF">HKD19_13270</name>
</gene>
<evidence type="ECO:0000313" key="2">
    <source>
        <dbReference type="Proteomes" id="UP000662701"/>
    </source>
</evidence>
<name>A0ABR9YY84_9PROT</name>
<organism evidence="1 2">
    <name type="scientific">Gluconobacter cadivus</name>
    <dbReference type="NCBI Taxonomy" id="2728101"/>
    <lineage>
        <taxon>Bacteria</taxon>
        <taxon>Pseudomonadati</taxon>
        <taxon>Pseudomonadota</taxon>
        <taxon>Alphaproteobacteria</taxon>
        <taxon>Acetobacterales</taxon>
        <taxon>Acetobacteraceae</taxon>
        <taxon>Gluconobacter</taxon>
    </lineage>
</organism>
<accession>A0ABR9YY84</accession>
<keyword evidence="2" id="KW-1185">Reference proteome</keyword>
<reference evidence="1 2" key="2">
    <citation type="submission" date="2020-11" db="EMBL/GenBank/DDBJ databases">
        <title>Description of novel Gluconobacter species.</title>
        <authorList>
            <person name="Cleenwerck I."/>
            <person name="Cnockaert M."/>
            <person name="Borremans W."/>
            <person name="Wieme A.D."/>
            <person name="De Vuyst L."/>
            <person name="Vandamme P."/>
        </authorList>
    </citation>
    <scope>NUCLEOTIDE SEQUENCE [LARGE SCALE GENOMIC DNA]</scope>
    <source>
        <strain evidence="1 2">LMG 1745</strain>
    </source>
</reference>
<dbReference type="EMBL" id="JABCQH010000015">
    <property type="protein sequence ID" value="MBF0889510.1"/>
    <property type="molecule type" value="Genomic_DNA"/>
</dbReference>
<comment type="caution">
    <text evidence="1">The sequence shown here is derived from an EMBL/GenBank/DDBJ whole genome shotgun (WGS) entry which is preliminary data.</text>
</comment>
<dbReference type="Proteomes" id="UP000662701">
    <property type="component" value="Unassembled WGS sequence"/>
</dbReference>
<proteinExistence type="predicted"/>
<sequence>MSKGPNSKNDVLDYAGARAGSVTDLADGSLQGQNRTSGIMDDAQNRVEIWNEKNPLNKITNDEVKKAITEDIVRRVAEVRKLDVTDPEVRQEIFESERYTALSGVRSAADKICPE</sequence>